<evidence type="ECO:0000313" key="3">
    <source>
        <dbReference type="Proteomes" id="UP000030004"/>
    </source>
</evidence>
<dbReference type="OrthoDB" id="7870365at2"/>
<evidence type="ECO:0000313" key="2">
    <source>
        <dbReference type="EMBL" id="KGM49710.1"/>
    </source>
</evidence>
<dbReference type="AlphaFoldDB" id="A0A0A0EHB6"/>
<evidence type="ECO:0000256" key="1">
    <source>
        <dbReference type="SAM" id="SignalP"/>
    </source>
</evidence>
<dbReference type="RefSeq" id="WP_043747026.1">
    <property type="nucleotide sequence ID" value="NZ_AQQX01000002.1"/>
</dbReference>
<gene>
    <name evidence="2" type="ORF">ATO9_06770</name>
</gene>
<keyword evidence="1" id="KW-0732">Signal</keyword>
<organism evidence="2 3">
    <name type="scientific">Pseudooceanicola atlanticus</name>
    <dbReference type="NCBI Taxonomy" id="1461694"/>
    <lineage>
        <taxon>Bacteria</taxon>
        <taxon>Pseudomonadati</taxon>
        <taxon>Pseudomonadota</taxon>
        <taxon>Alphaproteobacteria</taxon>
        <taxon>Rhodobacterales</taxon>
        <taxon>Paracoccaceae</taxon>
        <taxon>Pseudooceanicola</taxon>
    </lineage>
</organism>
<sequence>MRLAKSLAAAMLLTAGPALAGQDYACAPWQPAGQTPDLSAVSVLKSTLVVTAGAAPETIRMMQGTLTRRVYPDETGLYVLHGDMVRTENGPGFGPSITVQRLVHDPDHPTLLLTTCEASR</sequence>
<dbReference type="STRING" id="1461694.ATO9_06770"/>
<dbReference type="EMBL" id="AQQX01000002">
    <property type="protein sequence ID" value="KGM49710.1"/>
    <property type="molecule type" value="Genomic_DNA"/>
</dbReference>
<reference evidence="2 3" key="1">
    <citation type="journal article" date="2015" name="Antonie Van Leeuwenhoek">
        <title>Pseudooceanicola atlanticus gen. nov. sp. nov., isolated from surface seawater of the Atlantic Ocean and reclassification of Oceanicola batsensis, Oceanicola marinus, Oceanicola nitratireducens, Oceanicola nanhaiensis, Oceanicola antarcticus and Oceanicola flagellatus, as Pseudooceanicola batsensis comb. nov., Pseudooceanicola marinus comb. nov., Pseudooceanicola nitratireducens comb. nov., Pseudooceanicola nanhaiensis comb. nov., Pseudooceanicola antarcticus comb. nov., and Pseudooceanicola flagellatus comb. nov.</title>
        <authorList>
            <person name="Lai Q."/>
            <person name="Li G."/>
            <person name="Liu X."/>
            <person name="Du Y."/>
            <person name="Sun F."/>
            <person name="Shao Z."/>
        </authorList>
    </citation>
    <scope>NUCLEOTIDE SEQUENCE [LARGE SCALE GENOMIC DNA]</scope>
    <source>
        <strain evidence="2 3">22II-s11g</strain>
    </source>
</reference>
<name>A0A0A0EHB6_9RHOB</name>
<keyword evidence="3" id="KW-1185">Reference proteome</keyword>
<comment type="caution">
    <text evidence="2">The sequence shown here is derived from an EMBL/GenBank/DDBJ whole genome shotgun (WGS) entry which is preliminary data.</text>
</comment>
<feature type="chain" id="PRO_5001969089" evidence="1">
    <location>
        <begin position="21"/>
        <end position="120"/>
    </location>
</feature>
<protein>
    <submittedName>
        <fullName evidence="2">Uncharacterized protein</fullName>
    </submittedName>
</protein>
<accession>A0A0A0EHB6</accession>
<feature type="signal peptide" evidence="1">
    <location>
        <begin position="1"/>
        <end position="20"/>
    </location>
</feature>
<proteinExistence type="predicted"/>
<dbReference type="Proteomes" id="UP000030004">
    <property type="component" value="Unassembled WGS sequence"/>
</dbReference>